<dbReference type="AlphaFoldDB" id="A0A139BSN2"/>
<dbReference type="PANTHER" id="PTHR46322:SF1">
    <property type="entry name" value="PUROMYCIN-SENSITIVE AMINOPEPTIDASE"/>
    <property type="match status" value="1"/>
</dbReference>
<dbReference type="GO" id="GO:0004177">
    <property type="term" value="F:aminopeptidase activity"/>
    <property type="evidence" value="ECO:0007669"/>
    <property type="project" value="UniProtKB-KW"/>
</dbReference>
<proteinExistence type="predicted"/>
<dbReference type="EMBL" id="LSLI01000054">
    <property type="protein sequence ID" value="KXS31823.1"/>
    <property type="molecule type" value="Genomic_DNA"/>
</dbReference>
<dbReference type="GO" id="GO:0008270">
    <property type="term" value="F:zinc ion binding"/>
    <property type="evidence" value="ECO:0007669"/>
    <property type="project" value="InterPro"/>
</dbReference>
<dbReference type="InterPro" id="IPR012779">
    <property type="entry name" value="Peptidase_M1_pepN"/>
</dbReference>
<dbReference type="SUPFAM" id="SSF63737">
    <property type="entry name" value="Leukotriene A4 hydrolase N-terminal domain"/>
    <property type="match status" value="1"/>
</dbReference>
<sequence>MTQKLTQQPPVTIHRKDYTAPAYWVNTVEMGFDLDPAATRVATRITLQRNSASPNKDVELLGDGAKLVALRMNGKTLGKNAKGYSIADGKLRIANAPDEITLEIETLVEPEKNTSMMGLYVSNGTTLPNARPKVSERSPGSPIART</sequence>
<reference evidence="2 3" key="1">
    <citation type="submission" date="2016-02" db="EMBL/GenBank/DDBJ databases">
        <authorList>
            <person name="Wen L."/>
            <person name="He K."/>
            <person name="Yang H."/>
        </authorList>
    </citation>
    <scope>NUCLEOTIDE SEQUENCE [LARGE SCALE GENOMIC DNA]</scope>
    <source>
        <strain evidence="2">ShG14-8</strain>
    </source>
</reference>
<keyword evidence="2" id="KW-0378">Hydrolase</keyword>
<gene>
    <name evidence="2" type="ORF">AWT59_2039</name>
</gene>
<comment type="caution">
    <text evidence="2">The sequence shown here is derived from an EMBL/GenBank/DDBJ whole genome shotgun (WGS) entry which is preliminary data.</text>
</comment>
<keyword evidence="2" id="KW-0031">Aminopeptidase</keyword>
<dbReference type="Proteomes" id="UP000070578">
    <property type="component" value="Unassembled WGS sequence"/>
</dbReference>
<dbReference type="PATRIC" id="fig|1796491.3.peg.2221"/>
<protein>
    <submittedName>
        <fullName evidence="2">Aminopeptidase N</fullName>
    </submittedName>
</protein>
<feature type="region of interest" description="Disordered" evidence="1">
    <location>
        <begin position="123"/>
        <end position="146"/>
    </location>
</feature>
<accession>A0A139BSN2</accession>
<keyword evidence="2" id="KW-0645">Protease</keyword>
<evidence type="ECO:0000313" key="3">
    <source>
        <dbReference type="Proteomes" id="UP000070578"/>
    </source>
</evidence>
<name>A0A139BSN2_9PROT</name>
<dbReference type="PANTHER" id="PTHR46322">
    <property type="entry name" value="PUROMYCIN-SENSITIVE AMINOPEPTIDASE"/>
    <property type="match status" value="1"/>
</dbReference>
<evidence type="ECO:0000313" key="2">
    <source>
        <dbReference type="EMBL" id="KXS31823.1"/>
    </source>
</evidence>
<dbReference type="InterPro" id="IPR042097">
    <property type="entry name" value="Aminopeptidase_N-like_N_sf"/>
</dbReference>
<organism evidence="2 3">
    <name type="scientific">Candidatus Gallionella acididurans</name>
    <dbReference type="NCBI Taxonomy" id="1796491"/>
    <lineage>
        <taxon>Bacteria</taxon>
        <taxon>Pseudomonadati</taxon>
        <taxon>Pseudomonadota</taxon>
        <taxon>Betaproteobacteria</taxon>
        <taxon>Nitrosomonadales</taxon>
        <taxon>Gallionellaceae</taxon>
        <taxon>Gallionella</taxon>
    </lineage>
</organism>
<evidence type="ECO:0000256" key="1">
    <source>
        <dbReference type="SAM" id="MobiDB-lite"/>
    </source>
</evidence>
<reference evidence="2 3" key="2">
    <citation type="submission" date="2016-03" db="EMBL/GenBank/DDBJ databases">
        <title>New uncultured bacterium of the family Gallionellaceae from acid mine drainage: description and reconstruction of genome based on metagenomic analysis of microbial community.</title>
        <authorList>
            <person name="Kadnikov V."/>
            <person name="Ivasenko D."/>
            <person name="Beletsky A."/>
            <person name="Mardanov A."/>
            <person name="Danilova E."/>
            <person name="Pimenov N."/>
            <person name="Karnachuk O."/>
            <person name="Ravin N."/>
        </authorList>
    </citation>
    <scope>NUCLEOTIDE SEQUENCE [LARGE SCALE GENOMIC DNA]</scope>
    <source>
        <strain evidence="2">ShG14-8</strain>
    </source>
</reference>
<dbReference type="Gene3D" id="2.60.40.1730">
    <property type="entry name" value="tricorn interacting facor f3 domain"/>
    <property type="match status" value="1"/>
</dbReference>